<accession>A0AAV0GKC9</accession>
<proteinExistence type="predicted"/>
<dbReference type="Proteomes" id="UP001152523">
    <property type="component" value="Unassembled WGS sequence"/>
</dbReference>
<organism evidence="1 2">
    <name type="scientific">Cuscuta epithymum</name>
    <dbReference type="NCBI Taxonomy" id="186058"/>
    <lineage>
        <taxon>Eukaryota</taxon>
        <taxon>Viridiplantae</taxon>
        <taxon>Streptophyta</taxon>
        <taxon>Embryophyta</taxon>
        <taxon>Tracheophyta</taxon>
        <taxon>Spermatophyta</taxon>
        <taxon>Magnoliopsida</taxon>
        <taxon>eudicotyledons</taxon>
        <taxon>Gunneridae</taxon>
        <taxon>Pentapetalae</taxon>
        <taxon>asterids</taxon>
        <taxon>lamiids</taxon>
        <taxon>Solanales</taxon>
        <taxon>Convolvulaceae</taxon>
        <taxon>Cuscuteae</taxon>
        <taxon>Cuscuta</taxon>
        <taxon>Cuscuta subgen. Cuscuta</taxon>
    </lineage>
</organism>
<reference evidence="1" key="1">
    <citation type="submission" date="2022-07" db="EMBL/GenBank/DDBJ databases">
        <authorList>
            <person name="Macas J."/>
            <person name="Novak P."/>
            <person name="Neumann P."/>
        </authorList>
    </citation>
    <scope>NUCLEOTIDE SEQUENCE</scope>
</reference>
<keyword evidence="2" id="KW-1185">Reference proteome</keyword>
<name>A0AAV0GKC9_9ASTE</name>
<dbReference type="EMBL" id="CAMAPF010001168">
    <property type="protein sequence ID" value="CAH9148372.1"/>
    <property type="molecule type" value="Genomic_DNA"/>
</dbReference>
<dbReference type="AlphaFoldDB" id="A0AAV0GKC9"/>
<comment type="caution">
    <text evidence="1">The sequence shown here is derived from an EMBL/GenBank/DDBJ whole genome shotgun (WGS) entry which is preliminary data.</text>
</comment>
<evidence type="ECO:0000313" key="2">
    <source>
        <dbReference type="Proteomes" id="UP001152523"/>
    </source>
</evidence>
<gene>
    <name evidence="1" type="ORF">CEPIT_LOCUS44464</name>
</gene>
<evidence type="ECO:0000313" key="1">
    <source>
        <dbReference type="EMBL" id="CAH9148372.1"/>
    </source>
</evidence>
<protein>
    <submittedName>
        <fullName evidence="1">Uncharacterized protein</fullName>
    </submittedName>
</protein>
<sequence>MELLMKRPRYPSKYVVSPFTDPRAKRRKAITEPSHTINPIFIHESLEDWNELKDWIEADDSQPPYSVVLLIPDEFEVSRGFFQDLVTCNLWLATYHVDALTFILNRDNAPDNTTILSPYLVEQIMRKLSKIGLQTNF</sequence>